<keyword evidence="2" id="KW-1185">Reference proteome</keyword>
<sequence length="82" mass="9838">MGFRINLDEKLDRWRWTCPNGHRNWEPTNNHFWCQACARGDQEAVFQELHDKRTGENYDRDELELVTEWGPYHDVYGEEGAP</sequence>
<dbReference type="AlphaFoldDB" id="A0A1G9XGH1"/>
<dbReference type="OrthoDB" id="266394at2157"/>
<accession>A0A1G9XGH1</accession>
<evidence type="ECO:0000313" key="1">
    <source>
        <dbReference type="EMBL" id="SDM95810.1"/>
    </source>
</evidence>
<evidence type="ECO:0000313" key="2">
    <source>
        <dbReference type="Proteomes" id="UP000199370"/>
    </source>
</evidence>
<organism evidence="1 2">
    <name type="scientific">Haloarchaeobius iranensis</name>
    <dbReference type="NCBI Taxonomy" id="996166"/>
    <lineage>
        <taxon>Archaea</taxon>
        <taxon>Methanobacteriati</taxon>
        <taxon>Methanobacteriota</taxon>
        <taxon>Stenosarchaea group</taxon>
        <taxon>Halobacteria</taxon>
        <taxon>Halobacteriales</taxon>
        <taxon>Halorubellaceae</taxon>
        <taxon>Haloarchaeobius</taxon>
    </lineage>
</organism>
<reference evidence="1 2" key="1">
    <citation type="submission" date="2016-10" db="EMBL/GenBank/DDBJ databases">
        <authorList>
            <person name="de Groot N.N."/>
        </authorList>
    </citation>
    <scope>NUCLEOTIDE SEQUENCE [LARGE SCALE GENOMIC DNA]</scope>
    <source>
        <strain evidence="2">EB21,IBRC-M 10013,KCTC 4048</strain>
    </source>
</reference>
<proteinExistence type="predicted"/>
<protein>
    <submittedName>
        <fullName evidence="1">Uncharacterized protein</fullName>
    </submittedName>
</protein>
<dbReference type="Proteomes" id="UP000199370">
    <property type="component" value="Unassembled WGS sequence"/>
</dbReference>
<dbReference type="RefSeq" id="WP_089733715.1">
    <property type="nucleotide sequence ID" value="NZ_FNIA01000010.1"/>
</dbReference>
<gene>
    <name evidence="1" type="ORF">SAMN05192554_110115</name>
</gene>
<dbReference type="EMBL" id="FNIA01000010">
    <property type="protein sequence ID" value="SDM95810.1"/>
    <property type="molecule type" value="Genomic_DNA"/>
</dbReference>
<name>A0A1G9XGH1_9EURY</name>